<accession>A0ABQ2IK52</accession>
<feature type="transmembrane region" description="Helical" evidence="9">
    <location>
        <begin position="241"/>
        <end position="261"/>
    </location>
</feature>
<dbReference type="InterPro" id="IPR044669">
    <property type="entry name" value="YneE/VCCN1/2-like"/>
</dbReference>
<evidence type="ECO:0000256" key="2">
    <source>
        <dbReference type="ARBA" id="ARBA00022448"/>
    </source>
</evidence>
<keyword evidence="6" id="KW-0406">Ion transport</keyword>
<keyword evidence="11" id="KW-1185">Reference proteome</keyword>
<evidence type="ECO:0000313" key="10">
    <source>
        <dbReference type="EMBL" id="GGN12928.1"/>
    </source>
</evidence>
<keyword evidence="5 9" id="KW-1133">Transmembrane helix</keyword>
<evidence type="ECO:0000256" key="3">
    <source>
        <dbReference type="ARBA" id="ARBA00022475"/>
    </source>
</evidence>
<evidence type="ECO:0000256" key="4">
    <source>
        <dbReference type="ARBA" id="ARBA00022692"/>
    </source>
</evidence>
<gene>
    <name evidence="10" type="ORF">GCM10010967_56200</name>
</gene>
<evidence type="ECO:0000256" key="9">
    <source>
        <dbReference type="SAM" id="Phobius"/>
    </source>
</evidence>
<evidence type="ECO:0000256" key="8">
    <source>
        <dbReference type="ARBA" id="ARBA00034708"/>
    </source>
</evidence>
<sequence>MIITKTLSLKAIYEFTGHQLFWLTGWMTLVTLLYYFTGWKILAFPSLPLPLIGTAVAFYVGFKNNQSYDRLWESRKIWGEITNTSRILASTVKNYHSGEPNAKNRKAVRRQIVFRHIAYLYQLREQLLEPAEWEHVSPTRSWLVGHKNWERRAYLNGRFKAELDSISMEKYLPEQELLSLECRTNKATHLLDTQAGVIQRLFDGKVINMIQQIELQGSISSLHSHQGRLERIKQSPFPRKYATYSFLFVCIFIFFLPFGMIGEFRNWGQAGIWLSIPVGTIIGWIFVAMEMIGDYSENPFEGLHNDIPMLAICRGIEIDMLEMIGEKNIPSPIEAKGQTLL</sequence>
<reference evidence="11" key="1">
    <citation type="journal article" date="2019" name="Int. J. Syst. Evol. Microbiol.">
        <title>The Global Catalogue of Microorganisms (GCM) 10K type strain sequencing project: providing services to taxonomists for standard genome sequencing and annotation.</title>
        <authorList>
            <consortium name="The Broad Institute Genomics Platform"/>
            <consortium name="The Broad Institute Genome Sequencing Center for Infectious Disease"/>
            <person name="Wu L."/>
            <person name="Ma J."/>
        </authorList>
    </citation>
    <scope>NUCLEOTIDE SEQUENCE [LARGE SCALE GENOMIC DNA]</scope>
    <source>
        <strain evidence="11">CGMCC 1.6375</strain>
    </source>
</reference>
<evidence type="ECO:0008006" key="12">
    <source>
        <dbReference type="Google" id="ProtNLM"/>
    </source>
</evidence>
<keyword evidence="3" id="KW-1003">Cell membrane</keyword>
<evidence type="ECO:0000256" key="7">
    <source>
        <dbReference type="ARBA" id="ARBA00023136"/>
    </source>
</evidence>
<dbReference type="Pfam" id="PF25539">
    <property type="entry name" value="Bestrophin_2"/>
    <property type="match status" value="1"/>
</dbReference>
<dbReference type="PANTHER" id="PTHR33281">
    <property type="entry name" value="UPF0187 PROTEIN YNEE"/>
    <property type="match status" value="1"/>
</dbReference>
<dbReference type="Proteomes" id="UP000632339">
    <property type="component" value="Unassembled WGS sequence"/>
</dbReference>
<comment type="similarity">
    <text evidence="8">Belongs to the anion channel-forming bestrophin (TC 1.A.46) family.</text>
</comment>
<evidence type="ECO:0000256" key="1">
    <source>
        <dbReference type="ARBA" id="ARBA00004651"/>
    </source>
</evidence>
<proteinExistence type="inferred from homology"/>
<protein>
    <recommendedName>
        <fullName evidence="12">Multidrug transporter</fullName>
    </recommendedName>
</protein>
<comment type="subcellular location">
    <subcellularLocation>
        <location evidence="1">Cell membrane</location>
        <topology evidence="1">Multi-pass membrane protein</topology>
    </subcellularLocation>
</comment>
<keyword evidence="7 9" id="KW-0472">Membrane</keyword>
<evidence type="ECO:0000313" key="11">
    <source>
        <dbReference type="Proteomes" id="UP000632339"/>
    </source>
</evidence>
<evidence type="ECO:0000256" key="6">
    <source>
        <dbReference type="ARBA" id="ARBA00023065"/>
    </source>
</evidence>
<dbReference type="PANTHER" id="PTHR33281:SF19">
    <property type="entry name" value="VOLTAGE-DEPENDENT ANION CHANNEL-FORMING PROTEIN YNEE"/>
    <property type="match status" value="1"/>
</dbReference>
<feature type="transmembrane region" description="Helical" evidence="9">
    <location>
        <begin position="42"/>
        <end position="62"/>
    </location>
</feature>
<keyword evidence="2" id="KW-0813">Transport</keyword>
<organism evidence="10 11">
    <name type="scientific">Dyadobacter beijingensis</name>
    <dbReference type="NCBI Taxonomy" id="365489"/>
    <lineage>
        <taxon>Bacteria</taxon>
        <taxon>Pseudomonadati</taxon>
        <taxon>Bacteroidota</taxon>
        <taxon>Cytophagia</taxon>
        <taxon>Cytophagales</taxon>
        <taxon>Spirosomataceae</taxon>
        <taxon>Dyadobacter</taxon>
    </lineage>
</organism>
<keyword evidence="4 9" id="KW-0812">Transmembrane</keyword>
<dbReference type="EMBL" id="BMLI01000004">
    <property type="protein sequence ID" value="GGN12928.1"/>
    <property type="molecule type" value="Genomic_DNA"/>
</dbReference>
<dbReference type="RefSeq" id="WP_019945324.1">
    <property type="nucleotide sequence ID" value="NZ_BMLI01000004.1"/>
</dbReference>
<feature type="transmembrane region" description="Helical" evidence="9">
    <location>
        <begin position="20"/>
        <end position="36"/>
    </location>
</feature>
<evidence type="ECO:0000256" key="5">
    <source>
        <dbReference type="ARBA" id="ARBA00022989"/>
    </source>
</evidence>
<feature type="transmembrane region" description="Helical" evidence="9">
    <location>
        <begin position="267"/>
        <end position="287"/>
    </location>
</feature>
<name>A0ABQ2IK52_9BACT</name>
<comment type="caution">
    <text evidence="10">The sequence shown here is derived from an EMBL/GenBank/DDBJ whole genome shotgun (WGS) entry which is preliminary data.</text>
</comment>